<accession>A0AA86GM54</accession>
<dbReference type="Gene3D" id="3.20.20.70">
    <property type="entry name" value="Aldolase class I"/>
    <property type="match status" value="1"/>
</dbReference>
<protein>
    <recommendedName>
        <fullName evidence="4 9">N-(5'-phosphoribosyl)anthranilate isomerase</fullName>
        <shortName evidence="9">PRAI</shortName>
        <ecNumber evidence="3 9">5.3.1.24</ecNumber>
    </recommendedName>
</protein>
<keyword evidence="5 9" id="KW-0028">Amino-acid biosynthesis</keyword>
<dbReference type="Proteomes" id="UP000058599">
    <property type="component" value="Chromosome"/>
</dbReference>
<keyword evidence="12" id="KW-1185">Reference proteome</keyword>
<evidence type="ECO:0000259" key="10">
    <source>
        <dbReference type="Pfam" id="PF00697"/>
    </source>
</evidence>
<dbReference type="SUPFAM" id="SSF51366">
    <property type="entry name" value="Ribulose-phoshate binding barrel"/>
    <property type="match status" value="1"/>
</dbReference>
<dbReference type="PANTHER" id="PTHR42894:SF1">
    <property type="entry name" value="N-(5'-PHOSPHORIBOSYL)ANTHRANILATE ISOMERASE"/>
    <property type="match status" value="1"/>
</dbReference>
<dbReference type="GO" id="GO:0000162">
    <property type="term" value="P:L-tryptophan biosynthetic process"/>
    <property type="evidence" value="ECO:0007669"/>
    <property type="project" value="UniProtKB-UniRule"/>
</dbReference>
<evidence type="ECO:0000256" key="1">
    <source>
        <dbReference type="ARBA" id="ARBA00001164"/>
    </source>
</evidence>
<dbReference type="KEGG" id="sgi:SGRAN_2278"/>
<evidence type="ECO:0000313" key="11">
    <source>
        <dbReference type="EMBL" id="AMG74644.1"/>
    </source>
</evidence>
<keyword evidence="6 9" id="KW-0822">Tryptophan biosynthesis</keyword>
<proteinExistence type="inferred from homology"/>
<dbReference type="EC" id="5.3.1.24" evidence="3 9"/>
<dbReference type="CDD" id="cd00405">
    <property type="entry name" value="PRAI"/>
    <property type="match status" value="1"/>
</dbReference>
<keyword evidence="7 9" id="KW-0057">Aromatic amino acid biosynthesis</keyword>
<gene>
    <name evidence="9 11" type="primary">trpF</name>
    <name evidence="11" type="ORF">SGRAN_2278</name>
</gene>
<dbReference type="Pfam" id="PF00697">
    <property type="entry name" value="PRAI"/>
    <property type="match status" value="1"/>
</dbReference>
<sequence>MPPLIKICGLSTPEAVDAAIEQGAAYIGLVHYEPSPRHVDLRTAAELRRRAGAHVKVVLLLVNASQQLTGQALAAVWPDVVQFHGTETPEWLGVVKRLVPAEIWKAIGLKDAGTLERIEKYRGIADRILFDAPASALPGGNGARFDWSLLANHRHTIDWGIAGGLTPDNVAAAIAATRAPLVDVSSGVESAPGVKDLDRIAAFCAAVRAAQ</sequence>
<feature type="domain" description="N-(5'phosphoribosyl) anthranilate isomerase (PRAI)" evidence="10">
    <location>
        <begin position="5"/>
        <end position="204"/>
    </location>
</feature>
<dbReference type="InterPro" id="IPR013785">
    <property type="entry name" value="Aldolase_TIM"/>
</dbReference>
<dbReference type="HAMAP" id="MF_00135">
    <property type="entry name" value="PRAI"/>
    <property type="match status" value="1"/>
</dbReference>
<evidence type="ECO:0000256" key="8">
    <source>
        <dbReference type="ARBA" id="ARBA00023235"/>
    </source>
</evidence>
<keyword evidence="8 9" id="KW-0413">Isomerase</keyword>
<dbReference type="InterPro" id="IPR011060">
    <property type="entry name" value="RibuloseP-bd_barrel"/>
</dbReference>
<evidence type="ECO:0000313" key="12">
    <source>
        <dbReference type="Proteomes" id="UP000058599"/>
    </source>
</evidence>
<reference evidence="11 12" key="1">
    <citation type="journal article" date="2016" name="BMC Genomics">
        <title>Genomic analysis of the nitrate-respiring Sphingopyxis granuli (formerly Sphingomonas macrogoltabida) strain TFA.</title>
        <authorList>
            <person name="Garcia-Romero I."/>
            <person name="Perez-Pulido A.J."/>
            <person name="Gonzalez-Flores Y.E."/>
            <person name="Reyes-Ramirez F."/>
            <person name="Santero E."/>
            <person name="Floriano B."/>
        </authorList>
    </citation>
    <scope>NUCLEOTIDE SEQUENCE [LARGE SCALE GENOMIC DNA]</scope>
    <source>
        <strain evidence="11 12">TFA</strain>
    </source>
</reference>
<evidence type="ECO:0000256" key="4">
    <source>
        <dbReference type="ARBA" id="ARBA00022272"/>
    </source>
</evidence>
<dbReference type="EMBL" id="CP012199">
    <property type="protein sequence ID" value="AMG74644.1"/>
    <property type="molecule type" value="Genomic_DNA"/>
</dbReference>
<dbReference type="InterPro" id="IPR001240">
    <property type="entry name" value="PRAI_dom"/>
</dbReference>
<dbReference type="NCBIfam" id="NF002295">
    <property type="entry name" value="PRK01222.1-1"/>
    <property type="match status" value="1"/>
</dbReference>
<dbReference type="PANTHER" id="PTHR42894">
    <property type="entry name" value="N-(5'-PHOSPHORIBOSYL)ANTHRANILATE ISOMERASE"/>
    <property type="match status" value="1"/>
</dbReference>
<evidence type="ECO:0000256" key="5">
    <source>
        <dbReference type="ARBA" id="ARBA00022605"/>
    </source>
</evidence>
<comment type="pathway">
    <text evidence="2 9">Amino-acid biosynthesis; L-tryptophan biosynthesis; L-tryptophan from chorismate: step 3/5.</text>
</comment>
<organism evidence="11 12">
    <name type="scientific">Sphingopyxis granuli</name>
    <dbReference type="NCBI Taxonomy" id="267128"/>
    <lineage>
        <taxon>Bacteria</taxon>
        <taxon>Pseudomonadati</taxon>
        <taxon>Pseudomonadota</taxon>
        <taxon>Alphaproteobacteria</taxon>
        <taxon>Sphingomonadales</taxon>
        <taxon>Sphingomonadaceae</taxon>
        <taxon>Sphingopyxis</taxon>
    </lineage>
</organism>
<name>A0AA86GM54_9SPHN</name>
<evidence type="ECO:0000256" key="3">
    <source>
        <dbReference type="ARBA" id="ARBA00012572"/>
    </source>
</evidence>
<evidence type="ECO:0000256" key="9">
    <source>
        <dbReference type="HAMAP-Rule" id="MF_00135"/>
    </source>
</evidence>
<evidence type="ECO:0000256" key="2">
    <source>
        <dbReference type="ARBA" id="ARBA00004664"/>
    </source>
</evidence>
<comment type="similarity">
    <text evidence="9">Belongs to the TrpF family.</text>
</comment>
<dbReference type="AlphaFoldDB" id="A0AA86GM54"/>
<dbReference type="InterPro" id="IPR044643">
    <property type="entry name" value="TrpF_fam"/>
</dbReference>
<dbReference type="GO" id="GO:0004640">
    <property type="term" value="F:phosphoribosylanthranilate isomerase activity"/>
    <property type="evidence" value="ECO:0007669"/>
    <property type="project" value="UniProtKB-UniRule"/>
</dbReference>
<evidence type="ECO:0000256" key="7">
    <source>
        <dbReference type="ARBA" id="ARBA00023141"/>
    </source>
</evidence>
<comment type="catalytic activity">
    <reaction evidence="1 9">
        <text>N-(5-phospho-beta-D-ribosyl)anthranilate = 1-(2-carboxyphenylamino)-1-deoxy-D-ribulose 5-phosphate</text>
        <dbReference type="Rhea" id="RHEA:21540"/>
        <dbReference type="ChEBI" id="CHEBI:18277"/>
        <dbReference type="ChEBI" id="CHEBI:58613"/>
        <dbReference type="EC" id="5.3.1.24"/>
    </reaction>
</comment>
<dbReference type="RefSeq" id="WP_067183742.1">
    <property type="nucleotide sequence ID" value="NZ_CP012199.1"/>
</dbReference>
<evidence type="ECO:0000256" key="6">
    <source>
        <dbReference type="ARBA" id="ARBA00022822"/>
    </source>
</evidence>